<protein>
    <submittedName>
        <fullName evidence="2">Uncharacterized protein</fullName>
    </submittedName>
</protein>
<name>A0A753SU08_SALER</name>
<proteinExistence type="predicted"/>
<reference evidence="2" key="1">
    <citation type="journal article" date="2018" name="Genome Biol.">
        <title>SKESA: strategic k-mer extension for scrupulous assemblies.</title>
        <authorList>
            <person name="Souvorov A."/>
            <person name="Agarwala R."/>
            <person name="Lipman D.J."/>
        </authorList>
    </citation>
    <scope>NUCLEOTIDE SEQUENCE</scope>
    <source>
        <strain evidence="2">MA.07ba 5367</strain>
    </source>
</reference>
<evidence type="ECO:0000256" key="1">
    <source>
        <dbReference type="SAM" id="MobiDB-lite"/>
    </source>
</evidence>
<feature type="compositionally biased region" description="Polar residues" evidence="1">
    <location>
        <begin position="145"/>
        <end position="162"/>
    </location>
</feature>
<dbReference type="EMBL" id="DAAWLP010000009">
    <property type="protein sequence ID" value="HAF8388666.1"/>
    <property type="molecule type" value="Genomic_DNA"/>
</dbReference>
<gene>
    <name evidence="2" type="ORF">G5T57_004286</name>
</gene>
<feature type="region of interest" description="Disordered" evidence="1">
    <location>
        <begin position="1"/>
        <end position="20"/>
    </location>
</feature>
<sequence length="189" mass="20123">MDLSDGAPVTTSRGGCPGADAKVFDARGKKFCGRYISPWTAETGCGYFSPRKVRSGKQAAEVAAGGKKPYAPQGVRGAPSPARQWRRDRSGRCKQGFQTSDRSEARNRASGFGGAWQVRQQLPGGVGLDDRMPSGSREPKVSMRSWPTEQQTPHSKNSSHTMNGRKGCAAGAACLHFRQASACQGFSAA</sequence>
<comment type="caution">
    <text evidence="2">The sequence shown here is derived from an EMBL/GenBank/DDBJ whole genome shotgun (WGS) entry which is preliminary data.</text>
</comment>
<dbReference type="AlphaFoldDB" id="A0A753SU08"/>
<evidence type="ECO:0000313" key="2">
    <source>
        <dbReference type="EMBL" id="HAF8388666.1"/>
    </source>
</evidence>
<accession>A0A753SU08</accession>
<organism evidence="2">
    <name type="scientific">Salmonella enterica</name>
    <name type="common">Salmonella choleraesuis</name>
    <dbReference type="NCBI Taxonomy" id="28901"/>
    <lineage>
        <taxon>Bacteria</taxon>
        <taxon>Pseudomonadati</taxon>
        <taxon>Pseudomonadota</taxon>
        <taxon>Gammaproteobacteria</taxon>
        <taxon>Enterobacterales</taxon>
        <taxon>Enterobacteriaceae</taxon>
        <taxon>Salmonella</taxon>
    </lineage>
</organism>
<feature type="compositionally biased region" description="Basic and acidic residues" evidence="1">
    <location>
        <begin position="128"/>
        <end position="141"/>
    </location>
</feature>
<reference evidence="2" key="2">
    <citation type="submission" date="2020-02" db="EMBL/GenBank/DDBJ databases">
        <authorList>
            <consortium name="NCBI Pathogen Detection Project"/>
        </authorList>
    </citation>
    <scope>NUCLEOTIDE SEQUENCE</scope>
    <source>
        <strain evidence="2">MA.07ba 5367</strain>
    </source>
</reference>
<feature type="region of interest" description="Disordered" evidence="1">
    <location>
        <begin position="56"/>
        <end position="166"/>
    </location>
</feature>